<dbReference type="AlphaFoldDB" id="A0A0B7MQ74"/>
<feature type="domain" description="GHMP kinase N-terminal" evidence="3">
    <location>
        <begin position="125"/>
        <end position="182"/>
    </location>
</feature>
<organism evidence="5 6">
    <name type="scientific">Syntrophaceticus schinkii</name>
    <dbReference type="NCBI Taxonomy" id="499207"/>
    <lineage>
        <taxon>Bacteria</taxon>
        <taxon>Bacillati</taxon>
        <taxon>Bacillota</taxon>
        <taxon>Clostridia</taxon>
        <taxon>Thermoanaerobacterales</taxon>
        <taxon>Thermoanaerobacterales Family III. Incertae Sedis</taxon>
        <taxon>Syntrophaceticus</taxon>
    </lineage>
</organism>
<dbReference type="RefSeq" id="WP_044666075.1">
    <property type="nucleotide sequence ID" value="NZ_CDRZ01000280.1"/>
</dbReference>
<keyword evidence="6" id="KW-1185">Reference proteome</keyword>
<evidence type="ECO:0000256" key="2">
    <source>
        <dbReference type="ARBA" id="ARBA00022777"/>
    </source>
</evidence>
<dbReference type="InterPro" id="IPR014721">
    <property type="entry name" value="Ribsml_uS5_D2-typ_fold_subgr"/>
</dbReference>
<protein>
    <submittedName>
        <fullName evidence="5">Sugar kinase</fullName>
    </submittedName>
</protein>
<evidence type="ECO:0000313" key="5">
    <source>
        <dbReference type="EMBL" id="CEO90293.1"/>
    </source>
</evidence>
<dbReference type="InterPro" id="IPR006204">
    <property type="entry name" value="GHMP_kinase_N_dom"/>
</dbReference>
<accession>A0A0B7MQ74</accession>
<evidence type="ECO:0000256" key="1">
    <source>
        <dbReference type="ARBA" id="ARBA00022679"/>
    </source>
</evidence>
<dbReference type="EMBL" id="CDRZ01000280">
    <property type="protein sequence ID" value="CEO90293.1"/>
    <property type="molecule type" value="Genomic_DNA"/>
</dbReference>
<sequence>MQASQVARHPQKQKIEIPIIGGPFDRLTAVLEEFEPGEQGFIIHPEQCGVSPRTVSHVVEREVEVIVPARLHLAVLDMNRFSIERVGGGGIGLGIGVYMRARVRSTKEPEIVVNGERPLIALHFARVFKEILQYPGGLVIELDDHKRRHVGLGSSSGTMCAACIGINEVLGRPFNNRELRRITGYNACEESPSGNGYIIRTFETGIGSMVGINGGLVVGSDDAELIYRAPLEDTKVIILIPDVPSLEDEYTGKDTAADAEVGLLLRRARCLDARMGNPKAHMILLDLLPAIIKGNLEAIGEALLDISFTGSKRAECEQHGLCGAPIFNYIGLFREMGAEAAGMSSVGPTVFALTRKPLVYNRILKYLHDQGFPSSRIIETEVDNTGARIIENSEERNYLDEGWLQG</sequence>
<dbReference type="InterPro" id="IPR013750">
    <property type="entry name" value="GHMP_kinase_C_dom"/>
</dbReference>
<dbReference type="Pfam" id="PF08544">
    <property type="entry name" value="GHMP_kinases_C"/>
    <property type="match status" value="1"/>
</dbReference>
<keyword evidence="2 5" id="KW-0418">Kinase</keyword>
<dbReference type="GO" id="GO:0005524">
    <property type="term" value="F:ATP binding"/>
    <property type="evidence" value="ECO:0007669"/>
    <property type="project" value="InterPro"/>
</dbReference>
<dbReference type="Gene3D" id="3.30.230.10">
    <property type="match status" value="1"/>
</dbReference>
<evidence type="ECO:0000259" key="4">
    <source>
        <dbReference type="Pfam" id="PF08544"/>
    </source>
</evidence>
<evidence type="ECO:0000259" key="3">
    <source>
        <dbReference type="Pfam" id="PF00288"/>
    </source>
</evidence>
<evidence type="ECO:0000313" key="6">
    <source>
        <dbReference type="Proteomes" id="UP000046155"/>
    </source>
</evidence>
<proteinExistence type="predicted"/>
<reference evidence="6" key="1">
    <citation type="submission" date="2015-01" db="EMBL/GenBank/DDBJ databases">
        <authorList>
            <person name="Manzoor Shahid"/>
            <person name="Zubair Saima"/>
        </authorList>
    </citation>
    <scope>NUCLEOTIDE SEQUENCE [LARGE SCALE GENOMIC DNA]</scope>
    <source>
        <strain evidence="6">Sp3</strain>
    </source>
</reference>
<dbReference type="GO" id="GO:0016301">
    <property type="term" value="F:kinase activity"/>
    <property type="evidence" value="ECO:0007669"/>
    <property type="project" value="UniProtKB-KW"/>
</dbReference>
<dbReference type="SUPFAM" id="SSF54211">
    <property type="entry name" value="Ribosomal protein S5 domain 2-like"/>
    <property type="match status" value="1"/>
</dbReference>
<feature type="domain" description="GHMP kinase C-terminal" evidence="4">
    <location>
        <begin position="287"/>
        <end position="357"/>
    </location>
</feature>
<dbReference type="PANTHER" id="PTHR20861">
    <property type="entry name" value="HOMOSERINE/4-DIPHOSPHOCYTIDYL-2-C-METHYL-D-ERYTHRITOL KINASE"/>
    <property type="match status" value="1"/>
</dbReference>
<dbReference type="Proteomes" id="UP000046155">
    <property type="component" value="Unassembled WGS sequence"/>
</dbReference>
<name>A0A0B7MQ74_9FIRM</name>
<keyword evidence="1" id="KW-0808">Transferase</keyword>
<dbReference type="PANTHER" id="PTHR20861:SF6">
    <property type="entry name" value="BETA-RIBOFURANOSYLPHENOL 5'-PHOSPHATE SYNTHASE"/>
    <property type="match status" value="1"/>
</dbReference>
<dbReference type="InterPro" id="IPR020568">
    <property type="entry name" value="Ribosomal_Su5_D2-typ_SF"/>
</dbReference>
<dbReference type="PRINTS" id="PR00958">
    <property type="entry name" value="HOMSERKINASE"/>
</dbReference>
<dbReference type="OrthoDB" id="1492801at2"/>
<dbReference type="Pfam" id="PF00288">
    <property type="entry name" value="GHMP_kinases_N"/>
    <property type="match status" value="1"/>
</dbReference>
<gene>
    <name evidence="5" type="ORF">SSCH_80015</name>
</gene>